<evidence type="ECO:0000256" key="1">
    <source>
        <dbReference type="ARBA" id="ARBA00009953"/>
    </source>
</evidence>
<feature type="compositionally biased region" description="Basic and acidic residues" evidence="2">
    <location>
        <begin position="166"/>
        <end position="176"/>
    </location>
</feature>
<feature type="compositionally biased region" description="Basic and acidic residues" evidence="2">
    <location>
        <begin position="10"/>
        <end position="25"/>
    </location>
</feature>
<proteinExistence type="inferred from homology"/>
<dbReference type="Pfam" id="PF08621">
    <property type="entry name" value="RPAP1_N"/>
    <property type="match status" value="1"/>
</dbReference>
<accession>A0A9P9JE71</accession>
<evidence type="ECO:0000256" key="2">
    <source>
        <dbReference type="SAM" id="MobiDB-lite"/>
    </source>
</evidence>
<protein>
    <submittedName>
        <fullName evidence="5">RPAP1-like protein</fullName>
    </submittedName>
</protein>
<feature type="region of interest" description="Disordered" evidence="2">
    <location>
        <begin position="128"/>
        <end position="193"/>
    </location>
</feature>
<feature type="compositionally biased region" description="Basic and acidic residues" evidence="2">
    <location>
        <begin position="84"/>
        <end position="96"/>
    </location>
</feature>
<reference evidence="5" key="1">
    <citation type="journal article" date="2021" name="Nat. Commun.">
        <title>Genetic determinants of endophytism in the Arabidopsis root mycobiome.</title>
        <authorList>
            <person name="Mesny F."/>
            <person name="Miyauchi S."/>
            <person name="Thiergart T."/>
            <person name="Pickel B."/>
            <person name="Atanasova L."/>
            <person name="Karlsson M."/>
            <person name="Huettel B."/>
            <person name="Barry K.W."/>
            <person name="Haridas S."/>
            <person name="Chen C."/>
            <person name="Bauer D."/>
            <person name="Andreopoulos W."/>
            <person name="Pangilinan J."/>
            <person name="LaButti K."/>
            <person name="Riley R."/>
            <person name="Lipzen A."/>
            <person name="Clum A."/>
            <person name="Drula E."/>
            <person name="Henrissat B."/>
            <person name="Kohler A."/>
            <person name="Grigoriev I.V."/>
            <person name="Martin F.M."/>
            <person name="Hacquard S."/>
        </authorList>
    </citation>
    <scope>NUCLEOTIDE SEQUENCE</scope>
    <source>
        <strain evidence="5">MPI-CAGE-AT-0021</strain>
    </source>
</reference>
<dbReference type="InterPro" id="IPR039913">
    <property type="entry name" value="RPAP1/Rba50"/>
</dbReference>
<dbReference type="InterPro" id="IPR013930">
    <property type="entry name" value="RPAP1_N"/>
</dbReference>
<dbReference type="GO" id="GO:0006366">
    <property type="term" value="P:transcription by RNA polymerase II"/>
    <property type="evidence" value="ECO:0007669"/>
    <property type="project" value="InterPro"/>
</dbReference>
<dbReference type="Proteomes" id="UP000717696">
    <property type="component" value="Unassembled WGS sequence"/>
</dbReference>
<evidence type="ECO:0000259" key="4">
    <source>
        <dbReference type="Pfam" id="PF08621"/>
    </source>
</evidence>
<dbReference type="OrthoDB" id="348201at2759"/>
<dbReference type="Pfam" id="PF08620">
    <property type="entry name" value="RPAP1_C"/>
    <property type="match status" value="1"/>
</dbReference>
<comment type="caution">
    <text evidence="5">The sequence shown here is derived from an EMBL/GenBank/DDBJ whole genome shotgun (WGS) entry which is preliminary data.</text>
</comment>
<dbReference type="AlphaFoldDB" id="A0A9P9JE71"/>
<feature type="domain" description="RPAP1 C-terminal" evidence="3">
    <location>
        <begin position="285"/>
        <end position="351"/>
    </location>
</feature>
<dbReference type="EMBL" id="JAGMUU010000004">
    <property type="protein sequence ID" value="KAH7154878.1"/>
    <property type="molecule type" value="Genomic_DNA"/>
</dbReference>
<keyword evidence="6" id="KW-1185">Reference proteome</keyword>
<comment type="similarity">
    <text evidence="1">Belongs to the RPAP1 family.</text>
</comment>
<evidence type="ECO:0000313" key="6">
    <source>
        <dbReference type="Proteomes" id="UP000717696"/>
    </source>
</evidence>
<name>A0A9P9JE71_9HYPO</name>
<feature type="region of interest" description="Disordered" evidence="2">
    <location>
        <begin position="1"/>
        <end position="103"/>
    </location>
</feature>
<evidence type="ECO:0000313" key="5">
    <source>
        <dbReference type="EMBL" id="KAH7154878.1"/>
    </source>
</evidence>
<dbReference type="InterPro" id="IPR013929">
    <property type="entry name" value="RPAP1_C"/>
</dbReference>
<organism evidence="5 6">
    <name type="scientific">Dactylonectria estremocensis</name>
    <dbReference type="NCBI Taxonomy" id="1079267"/>
    <lineage>
        <taxon>Eukaryota</taxon>
        <taxon>Fungi</taxon>
        <taxon>Dikarya</taxon>
        <taxon>Ascomycota</taxon>
        <taxon>Pezizomycotina</taxon>
        <taxon>Sordariomycetes</taxon>
        <taxon>Hypocreomycetidae</taxon>
        <taxon>Hypocreales</taxon>
        <taxon>Nectriaceae</taxon>
        <taxon>Dactylonectria</taxon>
    </lineage>
</organism>
<feature type="domain" description="RPAP1 N-terminal" evidence="4">
    <location>
        <begin position="89"/>
        <end position="132"/>
    </location>
</feature>
<evidence type="ECO:0000259" key="3">
    <source>
        <dbReference type="Pfam" id="PF08620"/>
    </source>
</evidence>
<dbReference type="PANTHER" id="PTHR21483:SF18">
    <property type="entry name" value="RNA POLYMERASE II-ASSOCIATED PROTEIN 1"/>
    <property type="match status" value="1"/>
</dbReference>
<gene>
    <name evidence="5" type="ORF">B0J13DRAFT_211934</name>
</gene>
<dbReference type="PANTHER" id="PTHR21483">
    <property type="entry name" value="RNA POLYMERASE II-ASSOCIATED PROTEIN 1"/>
    <property type="match status" value="1"/>
</dbReference>
<feature type="compositionally biased region" description="Pro residues" evidence="2">
    <location>
        <begin position="139"/>
        <end position="156"/>
    </location>
</feature>
<sequence length="417" mass="45789">MDPSLLIGDIVERDAGEKKPVEFADHPISATGFPQHKRRWRSSAFKQRRAAEAAGEEPVARPWPSRQAAADRSQNAAQPAEFEAVERNRIDHENRQKIASMSPAEIAQAQEDIMSGLNPALIQKLLSRANIEETSGPSPFDPPPSEVPEVPQPPPEINTVDTSEPDTPKVEAEDHQPSNPAKEPAVSSKKIADDYDEDQAPVQIPPDIFPITDLPKTTHFPVPPSLPDLDPSDPNFLATLHEKYFPNLPADPSKLAWMAPIPTKDSPADKDSPYYPHPEITISALRFDFAGRFLSPRVSRSIPSSKGLHHHGEAPEAAGYTVAELAHLARSAVPAQRCMAYQTLGRILYRLGHGEWGKTADDPIAMGVWSSVKKGHVLESLSEAAMNEGGHRGSRAFATEALWLFEKGGWKEKFKGR</sequence>